<protein>
    <submittedName>
        <fullName evidence="3">Glycosyltransferase family 2 protein</fullName>
    </submittedName>
</protein>
<dbReference type="CDD" id="cd02511">
    <property type="entry name" value="Beta4Glucosyltransferase"/>
    <property type="match status" value="1"/>
</dbReference>
<dbReference type="PANTHER" id="PTHR43630:SF2">
    <property type="entry name" value="GLYCOSYLTRANSFERASE"/>
    <property type="match status" value="1"/>
</dbReference>
<sequence>MKKLPDPAKLPLSVVIITLNAERTLLQTLTSVIDWADEVVIVDSGSIDATLTIARIIGCRIYHRTFDGYGPQKQYAVEQATHDWVLLLDADEVVDDTLQRAIWRVMAIPPNEDQAFSVSRRLVFMGQAMRYVGESRRPLVRLFNKKTAQVSAALVHEQVTVSGDIVPLAGMLWHYSYGSLHEYLEKLNRYTTLGAGELAKANRRQTRLLLPVRFIWTFLATYLFKGGFLDGFAGFIWSLFSAIYPIAKYAKLHELRTGQAAVHPETPKPVVSLATPDTSIAAVKVYYGRK</sequence>
<reference evidence="4" key="1">
    <citation type="journal article" date="2019" name="Int. J. Syst. Evol. Microbiol.">
        <title>The Global Catalogue of Microorganisms (GCM) 10K type strain sequencing project: providing services to taxonomists for standard genome sequencing and annotation.</title>
        <authorList>
            <consortium name="The Broad Institute Genomics Platform"/>
            <consortium name="The Broad Institute Genome Sequencing Center for Infectious Disease"/>
            <person name="Wu L."/>
            <person name="Ma J."/>
        </authorList>
    </citation>
    <scope>NUCLEOTIDE SEQUENCE [LARGE SCALE GENOMIC DNA]</scope>
    <source>
        <strain evidence="4">JCM 17925</strain>
    </source>
</reference>
<accession>A0ABP8KLI0</accession>
<name>A0ABP8KLI0_9BACT</name>
<evidence type="ECO:0000313" key="3">
    <source>
        <dbReference type="EMBL" id="GAA4409289.1"/>
    </source>
</evidence>
<comment type="caution">
    <text evidence="3">The sequence shown here is derived from an EMBL/GenBank/DDBJ whole genome shotgun (WGS) entry which is preliminary data.</text>
</comment>
<dbReference type="InterPro" id="IPR001173">
    <property type="entry name" value="Glyco_trans_2-like"/>
</dbReference>
<dbReference type="SUPFAM" id="SSF53448">
    <property type="entry name" value="Nucleotide-diphospho-sugar transferases"/>
    <property type="match status" value="1"/>
</dbReference>
<dbReference type="InterPro" id="IPR029044">
    <property type="entry name" value="Nucleotide-diphossugar_trans"/>
</dbReference>
<evidence type="ECO:0000313" key="4">
    <source>
        <dbReference type="Proteomes" id="UP001500936"/>
    </source>
</evidence>
<evidence type="ECO:0000259" key="2">
    <source>
        <dbReference type="Pfam" id="PF00535"/>
    </source>
</evidence>
<proteinExistence type="inferred from homology"/>
<feature type="domain" description="Glycosyltransferase 2-like" evidence="2">
    <location>
        <begin position="13"/>
        <end position="98"/>
    </location>
</feature>
<organism evidence="3 4">
    <name type="scientific">Nibrella viscosa</name>
    <dbReference type="NCBI Taxonomy" id="1084524"/>
    <lineage>
        <taxon>Bacteria</taxon>
        <taxon>Pseudomonadati</taxon>
        <taxon>Bacteroidota</taxon>
        <taxon>Cytophagia</taxon>
        <taxon>Cytophagales</taxon>
        <taxon>Spirosomataceae</taxon>
        <taxon>Nibrella</taxon>
    </lineage>
</organism>
<evidence type="ECO:0000256" key="1">
    <source>
        <dbReference type="ARBA" id="ARBA00038494"/>
    </source>
</evidence>
<dbReference type="Proteomes" id="UP001500936">
    <property type="component" value="Unassembled WGS sequence"/>
</dbReference>
<comment type="similarity">
    <text evidence="1">Belongs to the glycosyltransferase 2 family. WaaE/KdtX subfamily.</text>
</comment>
<gene>
    <name evidence="3" type="ORF">GCM10023187_32350</name>
</gene>
<dbReference type="Gene3D" id="3.90.550.10">
    <property type="entry name" value="Spore Coat Polysaccharide Biosynthesis Protein SpsA, Chain A"/>
    <property type="match status" value="1"/>
</dbReference>
<dbReference type="PANTHER" id="PTHR43630">
    <property type="entry name" value="POLY-BETA-1,6-N-ACETYL-D-GLUCOSAMINE SYNTHASE"/>
    <property type="match status" value="1"/>
</dbReference>
<dbReference type="RefSeq" id="WP_345268872.1">
    <property type="nucleotide sequence ID" value="NZ_BAABHB010000006.1"/>
</dbReference>
<keyword evidence="4" id="KW-1185">Reference proteome</keyword>
<dbReference type="EMBL" id="BAABHB010000006">
    <property type="protein sequence ID" value="GAA4409289.1"/>
    <property type="molecule type" value="Genomic_DNA"/>
</dbReference>
<dbReference type="Pfam" id="PF00535">
    <property type="entry name" value="Glycos_transf_2"/>
    <property type="match status" value="1"/>
</dbReference>